<comment type="similarity">
    <text evidence="10">Belongs to the protein kinase superfamily.</text>
</comment>
<gene>
    <name evidence="13" type="ORF">WG66_8797</name>
</gene>
<comment type="caution">
    <text evidence="13">The sequence shown here is derived from an EMBL/GenBank/DDBJ whole genome shotgun (WGS) entry which is preliminary data.</text>
</comment>
<evidence type="ECO:0000256" key="9">
    <source>
        <dbReference type="PROSITE-ProRule" id="PRU10141"/>
    </source>
</evidence>
<feature type="signal peptide" evidence="11">
    <location>
        <begin position="1"/>
        <end position="21"/>
    </location>
</feature>
<feature type="binding site" evidence="9">
    <location>
        <position position="133"/>
    </location>
    <ligand>
        <name>ATP</name>
        <dbReference type="ChEBI" id="CHEBI:30616"/>
    </ligand>
</feature>
<dbReference type="InterPro" id="IPR000719">
    <property type="entry name" value="Prot_kinase_dom"/>
</dbReference>
<dbReference type="InterPro" id="IPR011009">
    <property type="entry name" value="Kinase-like_dom_sf"/>
</dbReference>
<proteinExistence type="inferred from homology"/>
<organism evidence="13 14">
    <name type="scientific">Moniliophthora roreri</name>
    <name type="common">Frosty pod rot fungus</name>
    <name type="synonym">Monilia roreri</name>
    <dbReference type="NCBI Taxonomy" id="221103"/>
    <lineage>
        <taxon>Eukaryota</taxon>
        <taxon>Fungi</taxon>
        <taxon>Dikarya</taxon>
        <taxon>Basidiomycota</taxon>
        <taxon>Agaricomycotina</taxon>
        <taxon>Agaricomycetes</taxon>
        <taxon>Agaricomycetidae</taxon>
        <taxon>Agaricales</taxon>
        <taxon>Marasmiineae</taxon>
        <taxon>Marasmiaceae</taxon>
        <taxon>Moniliophthora</taxon>
    </lineage>
</organism>
<evidence type="ECO:0000256" key="3">
    <source>
        <dbReference type="ARBA" id="ARBA00022679"/>
    </source>
</evidence>
<dbReference type="InterPro" id="IPR008271">
    <property type="entry name" value="Ser/Thr_kinase_AS"/>
</dbReference>
<evidence type="ECO:0000256" key="7">
    <source>
        <dbReference type="ARBA" id="ARBA00047899"/>
    </source>
</evidence>
<dbReference type="EC" id="2.7.11.1" evidence="1"/>
<comment type="catalytic activity">
    <reaction evidence="8">
        <text>L-seryl-[protein] + ATP = O-phospho-L-seryl-[protein] + ADP + H(+)</text>
        <dbReference type="Rhea" id="RHEA:17989"/>
        <dbReference type="Rhea" id="RHEA-COMP:9863"/>
        <dbReference type="Rhea" id="RHEA-COMP:11604"/>
        <dbReference type="ChEBI" id="CHEBI:15378"/>
        <dbReference type="ChEBI" id="CHEBI:29999"/>
        <dbReference type="ChEBI" id="CHEBI:30616"/>
        <dbReference type="ChEBI" id="CHEBI:83421"/>
        <dbReference type="ChEBI" id="CHEBI:456216"/>
        <dbReference type="EC" id="2.7.11.1"/>
    </reaction>
</comment>
<evidence type="ECO:0000313" key="14">
    <source>
        <dbReference type="Proteomes" id="UP000054988"/>
    </source>
</evidence>
<dbReference type="PROSITE" id="PS00108">
    <property type="entry name" value="PROTEIN_KINASE_ST"/>
    <property type="match status" value="1"/>
</dbReference>
<evidence type="ECO:0000256" key="8">
    <source>
        <dbReference type="ARBA" id="ARBA00048679"/>
    </source>
</evidence>
<dbReference type="Gene3D" id="1.10.510.10">
    <property type="entry name" value="Transferase(Phosphotransferase) domain 1"/>
    <property type="match status" value="1"/>
</dbReference>
<evidence type="ECO:0000313" key="13">
    <source>
        <dbReference type="EMBL" id="KTB38619.1"/>
    </source>
</evidence>
<keyword evidence="4 9" id="KW-0547">Nucleotide-binding</keyword>
<dbReference type="InterPro" id="IPR051334">
    <property type="entry name" value="SRPK"/>
</dbReference>
<comment type="catalytic activity">
    <reaction evidence="7">
        <text>L-threonyl-[protein] + ATP = O-phospho-L-threonyl-[protein] + ADP + H(+)</text>
        <dbReference type="Rhea" id="RHEA:46608"/>
        <dbReference type="Rhea" id="RHEA-COMP:11060"/>
        <dbReference type="Rhea" id="RHEA-COMP:11605"/>
        <dbReference type="ChEBI" id="CHEBI:15378"/>
        <dbReference type="ChEBI" id="CHEBI:30013"/>
        <dbReference type="ChEBI" id="CHEBI:30616"/>
        <dbReference type="ChEBI" id="CHEBI:61977"/>
        <dbReference type="ChEBI" id="CHEBI:456216"/>
        <dbReference type="EC" id="2.7.11.1"/>
    </reaction>
</comment>
<dbReference type="PROSITE" id="PS50011">
    <property type="entry name" value="PROTEIN_KINASE_DOM"/>
    <property type="match status" value="1"/>
</dbReference>
<dbReference type="AlphaFoldDB" id="A0A0W0FQG5"/>
<dbReference type="Proteomes" id="UP000054988">
    <property type="component" value="Unassembled WGS sequence"/>
</dbReference>
<keyword evidence="5 13" id="KW-0418">Kinase</keyword>
<dbReference type="SMART" id="SM00220">
    <property type="entry name" value="S_TKc"/>
    <property type="match status" value="1"/>
</dbReference>
<dbReference type="PANTHER" id="PTHR47634">
    <property type="entry name" value="PROTEIN KINASE DOMAIN-CONTAINING PROTEIN-RELATED"/>
    <property type="match status" value="1"/>
</dbReference>
<dbReference type="SUPFAM" id="SSF56112">
    <property type="entry name" value="Protein kinase-like (PK-like)"/>
    <property type="match status" value="1"/>
</dbReference>
<keyword evidence="6 9" id="KW-0067">ATP-binding</keyword>
<dbReference type="GO" id="GO:0005524">
    <property type="term" value="F:ATP binding"/>
    <property type="evidence" value="ECO:0007669"/>
    <property type="project" value="UniProtKB-UniRule"/>
</dbReference>
<evidence type="ECO:0000256" key="6">
    <source>
        <dbReference type="ARBA" id="ARBA00022840"/>
    </source>
</evidence>
<keyword evidence="3" id="KW-0808">Transferase</keyword>
<evidence type="ECO:0000256" key="10">
    <source>
        <dbReference type="RuleBase" id="RU000304"/>
    </source>
</evidence>
<keyword evidence="11" id="KW-0732">Signal</keyword>
<dbReference type="GO" id="GO:0005634">
    <property type="term" value="C:nucleus"/>
    <property type="evidence" value="ECO:0007669"/>
    <property type="project" value="TreeGrafter"/>
</dbReference>
<evidence type="ECO:0000256" key="2">
    <source>
        <dbReference type="ARBA" id="ARBA00022527"/>
    </source>
</evidence>
<dbReference type="eggNOG" id="KOG1290">
    <property type="taxonomic scope" value="Eukaryota"/>
</dbReference>
<evidence type="ECO:0000256" key="5">
    <source>
        <dbReference type="ARBA" id="ARBA00022777"/>
    </source>
</evidence>
<feature type="chain" id="PRO_5006902009" description="non-specific serine/threonine protein kinase" evidence="11">
    <location>
        <begin position="22"/>
        <end position="474"/>
    </location>
</feature>
<dbReference type="GO" id="GO:0050684">
    <property type="term" value="P:regulation of mRNA processing"/>
    <property type="evidence" value="ECO:0007669"/>
    <property type="project" value="TreeGrafter"/>
</dbReference>
<evidence type="ECO:0000256" key="4">
    <source>
        <dbReference type="ARBA" id="ARBA00022741"/>
    </source>
</evidence>
<name>A0A0W0FQG5_MONRR</name>
<dbReference type="PANTHER" id="PTHR47634:SF9">
    <property type="entry name" value="PROTEIN KINASE DOMAIN-CONTAINING PROTEIN-RELATED"/>
    <property type="match status" value="1"/>
</dbReference>
<feature type="domain" description="Protein kinase" evidence="12">
    <location>
        <begin position="103"/>
        <end position="469"/>
    </location>
</feature>
<evidence type="ECO:0000256" key="11">
    <source>
        <dbReference type="SAM" id="SignalP"/>
    </source>
</evidence>
<dbReference type="GO" id="GO:0005737">
    <property type="term" value="C:cytoplasm"/>
    <property type="evidence" value="ECO:0007669"/>
    <property type="project" value="TreeGrafter"/>
</dbReference>
<keyword evidence="2 10" id="KW-0723">Serine/threonine-protein kinase</keyword>
<dbReference type="Gene3D" id="3.30.200.20">
    <property type="entry name" value="Phosphorylase Kinase, domain 1"/>
    <property type="match status" value="1"/>
</dbReference>
<dbReference type="GO" id="GO:0004674">
    <property type="term" value="F:protein serine/threonine kinase activity"/>
    <property type="evidence" value="ECO:0007669"/>
    <property type="project" value="UniProtKB-KW"/>
</dbReference>
<accession>A0A0W0FQG5</accession>
<dbReference type="Pfam" id="PF00069">
    <property type="entry name" value="Pkinase"/>
    <property type="match status" value="2"/>
</dbReference>
<dbReference type="GO" id="GO:0000245">
    <property type="term" value="P:spliceosomal complex assembly"/>
    <property type="evidence" value="ECO:0007669"/>
    <property type="project" value="TreeGrafter"/>
</dbReference>
<reference evidence="13 14" key="1">
    <citation type="submission" date="2015-12" db="EMBL/GenBank/DDBJ databases">
        <title>Draft genome sequence of Moniliophthora roreri, the causal agent of frosty pod rot of cacao.</title>
        <authorList>
            <person name="Aime M.C."/>
            <person name="Diaz-Valderrama J.R."/>
            <person name="Kijpornyongpan T."/>
            <person name="Phillips-Mora W."/>
        </authorList>
    </citation>
    <scope>NUCLEOTIDE SEQUENCE [LARGE SCALE GENOMIC DNA]</scope>
    <source>
        <strain evidence="13 14">MCA 2952</strain>
    </source>
</reference>
<dbReference type="EMBL" id="LATX01001743">
    <property type="protein sequence ID" value="KTB38619.1"/>
    <property type="molecule type" value="Genomic_DNA"/>
</dbReference>
<dbReference type="InterPro" id="IPR017441">
    <property type="entry name" value="Protein_kinase_ATP_BS"/>
</dbReference>
<sequence>MTGLLTSRWGLLSRAIRLASALPSPPRVVGFRNFSAGFVVAQLPRATATITKLEEGHHVVKLNDEGGGLFECDEEPHMLSAPFAPGYIPLRFGDILKSPENEYEVVRKLGWGASSSVWLARRCDDQTRYVALKILTCAESARIHYEKGYELEALLRMRKDSATSHPGRTYCTDAVEIFVITSKHGGHLCFAFRPHSASLECLLWEMSSDAGRFRLPIPAIANILRQTALGVSYLHSLGMVHTDIKASNLFITIDKELHAIDQFLHDNPSETYPPRHEPSLSSEPIVTAFTEPLPPFSFTTFEKLEIRLGDFGEAIPTDKITENLMAMPTVLRAPEIILGHKWGQPADIWAIGCLALELVTGTRIFDLDAPPNMTFTDMHIARIAELLGPFPTSFLNACHRRSLFFDDTGNLNKPVTEEAIRYADLKTRLSDSGLHDKQLDLVEQFINRCLFIDPALRPSASDLLQDSWLAAYSQ</sequence>
<protein>
    <recommendedName>
        <fullName evidence="1">non-specific serine/threonine protein kinase</fullName>
        <ecNumber evidence="1">2.7.11.1</ecNumber>
    </recommendedName>
</protein>
<evidence type="ECO:0000259" key="12">
    <source>
        <dbReference type="PROSITE" id="PS50011"/>
    </source>
</evidence>
<evidence type="ECO:0000256" key="1">
    <source>
        <dbReference type="ARBA" id="ARBA00012513"/>
    </source>
</evidence>
<dbReference type="PROSITE" id="PS00107">
    <property type="entry name" value="PROTEIN_KINASE_ATP"/>
    <property type="match status" value="1"/>
</dbReference>